<protein>
    <submittedName>
        <fullName evidence="2">TraX protein</fullName>
    </submittedName>
</protein>
<evidence type="ECO:0000313" key="2">
    <source>
        <dbReference type="EMBL" id="SFL51916.1"/>
    </source>
</evidence>
<sequence>MKQRSGLSGYQLKMIAIVFMFLDHVYMHVTSPIGGHPEFVIFDILSRFVSPLFLFLMVEGFFYTRSRKKYFTRLIMASIIMAIGNVITHLIMHTSINIYTILNPNIFLSLAGGFGIIWILNTILENKNWWLIIPLIVVSMLTLFTEASFEAVLLSYFMYAARKTDKKWISYIGLIFISLFSLQGILSLPSTSGSLWVNILGNTSVFVFTTIPFIYLYNGKKGGKGTQFEKNFFYGFYPIHIWVLYIIGQLLIH</sequence>
<proteinExistence type="predicted"/>
<reference evidence="2" key="1">
    <citation type="submission" date="2016-10" db="EMBL/GenBank/DDBJ databases">
        <authorList>
            <person name="de Groot N.N."/>
        </authorList>
    </citation>
    <scope>NUCLEOTIDE SEQUENCE [LARGE SCALE GENOMIC DNA]</scope>
    <source>
        <strain evidence="2">M79</strain>
    </source>
</reference>
<keyword evidence="1" id="KW-0472">Membrane</keyword>
<feature type="transmembrane region" description="Helical" evidence="1">
    <location>
        <begin position="39"/>
        <end position="58"/>
    </location>
</feature>
<feature type="transmembrane region" description="Helical" evidence="1">
    <location>
        <begin position="70"/>
        <end position="92"/>
    </location>
</feature>
<dbReference type="RefSeq" id="WP_074751766.1">
    <property type="nucleotide sequence ID" value="NZ_CAXVJC010000001.1"/>
</dbReference>
<dbReference type="OrthoDB" id="9781069at2"/>
<gene>
    <name evidence="2" type="ORF">SAMN05216438_11515</name>
</gene>
<feature type="transmembrane region" description="Helical" evidence="1">
    <location>
        <begin position="232"/>
        <end position="252"/>
    </location>
</feature>
<feature type="transmembrane region" description="Helical" evidence="1">
    <location>
        <begin position="12"/>
        <end position="33"/>
    </location>
</feature>
<feature type="transmembrane region" description="Helical" evidence="1">
    <location>
        <begin position="195"/>
        <end position="217"/>
    </location>
</feature>
<dbReference type="Proteomes" id="UP000181969">
    <property type="component" value="Unassembled WGS sequence"/>
</dbReference>
<feature type="transmembrane region" description="Helical" evidence="1">
    <location>
        <begin position="98"/>
        <end position="120"/>
    </location>
</feature>
<keyword evidence="1" id="KW-0812">Transmembrane</keyword>
<feature type="transmembrane region" description="Helical" evidence="1">
    <location>
        <begin position="132"/>
        <end position="156"/>
    </location>
</feature>
<dbReference type="InterPro" id="IPR008875">
    <property type="entry name" value="TraX"/>
</dbReference>
<keyword evidence="1" id="KW-1133">Transmembrane helix</keyword>
<feature type="transmembrane region" description="Helical" evidence="1">
    <location>
        <begin position="168"/>
        <end position="188"/>
    </location>
</feature>
<dbReference type="Pfam" id="PF05857">
    <property type="entry name" value="TraX"/>
    <property type="match status" value="1"/>
</dbReference>
<name>A0A1I4IDT4_9LACT</name>
<evidence type="ECO:0000256" key="1">
    <source>
        <dbReference type="SAM" id="Phobius"/>
    </source>
</evidence>
<dbReference type="EMBL" id="FOTJ01000015">
    <property type="protein sequence ID" value="SFL51916.1"/>
    <property type="molecule type" value="Genomic_DNA"/>
</dbReference>
<dbReference type="AlphaFoldDB" id="A0A1I4IDT4"/>
<organism evidence="2">
    <name type="scientific">Lactococcus garvieae</name>
    <dbReference type="NCBI Taxonomy" id="1363"/>
    <lineage>
        <taxon>Bacteria</taxon>
        <taxon>Bacillati</taxon>
        <taxon>Bacillota</taxon>
        <taxon>Bacilli</taxon>
        <taxon>Lactobacillales</taxon>
        <taxon>Streptococcaceae</taxon>
        <taxon>Lactococcus</taxon>
    </lineage>
</organism>
<accession>A0A1I4IDT4</accession>